<organism evidence="1 2">
    <name type="scientific">Bradyrhizobium australiense</name>
    <dbReference type="NCBI Taxonomy" id="2721161"/>
    <lineage>
        <taxon>Bacteria</taxon>
        <taxon>Pseudomonadati</taxon>
        <taxon>Pseudomonadota</taxon>
        <taxon>Alphaproteobacteria</taxon>
        <taxon>Hyphomicrobiales</taxon>
        <taxon>Nitrobacteraceae</taxon>
        <taxon>Bradyrhizobium</taxon>
    </lineage>
</organism>
<dbReference type="RefSeq" id="WP_171579940.1">
    <property type="nucleotide sequence ID" value="NZ_JAAVLX010000004.1"/>
</dbReference>
<comment type="caution">
    <text evidence="1">The sequence shown here is derived from an EMBL/GenBank/DDBJ whole genome shotgun (WGS) entry which is preliminary data.</text>
</comment>
<dbReference type="EMBL" id="JAAVLX010000004">
    <property type="protein sequence ID" value="NOJ40690.1"/>
    <property type="molecule type" value="Genomic_DNA"/>
</dbReference>
<reference evidence="1 2" key="1">
    <citation type="submission" date="2020-03" db="EMBL/GenBank/DDBJ databases">
        <title>Bradyrhizobium diversity isolated from nodules of Indigofera sp.</title>
        <authorList>
            <person name="Klepa M."/>
            <person name="Helene L."/>
            <person name="Hungria M."/>
        </authorList>
    </citation>
    <scope>NUCLEOTIDE SEQUENCE [LARGE SCALE GENOMIC DNA]</scope>
    <source>
        <strain evidence="1 2">WSM 1791</strain>
    </source>
</reference>
<sequence length="55" mass="6701">MPKDAFDQWWEWAEKPPESKLTIPAAIHEPIMRLTPDERRDRDKVNDAVRQWREN</sequence>
<proteinExistence type="predicted"/>
<evidence type="ECO:0000313" key="1">
    <source>
        <dbReference type="EMBL" id="NOJ40690.1"/>
    </source>
</evidence>
<gene>
    <name evidence="1" type="ORF">HCN58_13955</name>
</gene>
<protein>
    <submittedName>
        <fullName evidence="1">Uncharacterized protein</fullName>
    </submittedName>
</protein>
<accession>A0A7Y4GRL2</accession>
<evidence type="ECO:0000313" key="2">
    <source>
        <dbReference type="Proteomes" id="UP000544122"/>
    </source>
</evidence>
<name>A0A7Y4GRL2_9BRAD</name>
<dbReference type="AlphaFoldDB" id="A0A7Y4GRL2"/>
<dbReference type="Proteomes" id="UP000544122">
    <property type="component" value="Unassembled WGS sequence"/>
</dbReference>
<keyword evidence="2" id="KW-1185">Reference proteome</keyword>